<keyword evidence="1" id="KW-0378">Hydrolase</keyword>
<gene>
    <name evidence="1" type="ORF">SAMN04488033_11812</name>
</gene>
<dbReference type="RefSeq" id="WP_075326973.1">
    <property type="nucleotide sequence ID" value="NZ_FOOH01000018.1"/>
</dbReference>
<dbReference type="GO" id="GO:0016787">
    <property type="term" value="F:hydrolase activity"/>
    <property type="evidence" value="ECO:0007669"/>
    <property type="project" value="UniProtKB-KW"/>
</dbReference>
<protein>
    <submittedName>
        <fullName evidence="1">Predicted N-formylglutamate amidohydrolase</fullName>
    </submittedName>
</protein>
<evidence type="ECO:0000313" key="1">
    <source>
        <dbReference type="EMBL" id="SFF97967.1"/>
    </source>
</evidence>
<keyword evidence="2" id="KW-1185">Reference proteome</keyword>
<reference evidence="2" key="1">
    <citation type="submission" date="2016-10" db="EMBL/GenBank/DDBJ databases">
        <authorList>
            <person name="Varghese N."/>
            <person name="Submissions S."/>
        </authorList>
    </citation>
    <scope>NUCLEOTIDE SEQUENCE [LARGE SCALE GENOMIC DNA]</scope>
    <source>
        <strain evidence="2">DSM 23515</strain>
    </source>
</reference>
<dbReference type="Pfam" id="PF05013">
    <property type="entry name" value="FGase"/>
    <property type="match status" value="1"/>
</dbReference>
<dbReference type="EMBL" id="FOOH01000018">
    <property type="protein sequence ID" value="SFF97967.1"/>
    <property type="molecule type" value="Genomic_DNA"/>
</dbReference>
<dbReference type="Proteomes" id="UP000199116">
    <property type="component" value="Unassembled WGS sequence"/>
</dbReference>
<dbReference type="Gene3D" id="3.40.630.40">
    <property type="entry name" value="Zn-dependent exopeptidases"/>
    <property type="match status" value="1"/>
</dbReference>
<proteinExistence type="predicted"/>
<name>A0A1I2N8A3_9FLAO</name>
<dbReference type="InterPro" id="IPR007709">
    <property type="entry name" value="N-FG_amidohydro"/>
</dbReference>
<organism evidence="1 2">
    <name type="scientific">Salegentibacter agarivorans</name>
    <dbReference type="NCBI Taxonomy" id="345907"/>
    <lineage>
        <taxon>Bacteria</taxon>
        <taxon>Pseudomonadati</taxon>
        <taxon>Bacteroidota</taxon>
        <taxon>Flavobacteriia</taxon>
        <taxon>Flavobacteriales</taxon>
        <taxon>Flavobacteriaceae</taxon>
        <taxon>Salegentibacter</taxon>
    </lineage>
</organism>
<evidence type="ECO:0000313" key="2">
    <source>
        <dbReference type="Proteomes" id="UP000199116"/>
    </source>
</evidence>
<accession>A0A1I2N8A3</accession>
<dbReference type="SUPFAM" id="SSF53187">
    <property type="entry name" value="Zn-dependent exopeptidases"/>
    <property type="match status" value="1"/>
</dbReference>
<dbReference type="AlphaFoldDB" id="A0A1I2N8A3"/>
<sequence length="226" mass="26558">MKLVLTCEHAFNTIPQEYQNLFTNAMETLESHRGYDPGALDLFKELKDLSDFSFYHETGRLLVEVNRSKGHSNLFSAFTKNLSGKQKNEILTQYYFPYRDSVEKQISSIIEKGEKVLHFSVHTFTPKLDEEIRNTDIGLLYDPSRSEEKEFSKKFKQNIKNQNPELKIRFNYPYLGKADGFTTYLRKKFHENYLGIELEVNQKFVPQNKMEYRIKNAVFIALKEVG</sequence>